<keyword evidence="8" id="KW-0560">Oxidoreductase</keyword>
<comment type="cofactor">
    <cofactor evidence="1 12">
        <name>Fe cation</name>
        <dbReference type="ChEBI" id="CHEBI:24875"/>
    </cofactor>
</comment>
<dbReference type="InterPro" id="IPR014710">
    <property type="entry name" value="RmlC-like_jellyroll"/>
</dbReference>
<dbReference type="Pfam" id="PF04209">
    <property type="entry name" value="HgmA_C"/>
    <property type="match status" value="1"/>
</dbReference>
<dbReference type="UniPathway" id="UPA00139">
    <property type="reaction ID" value="UER00339"/>
</dbReference>
<keyword evidence="10" id="KW-0585">Phenylalanine catabolism</keyword>
<feature type="binding site" evidence="12">
    <location>
        <position position="373"/>
    </location>
    <ligand>
        <name>homogentisate</name>
        <dbReference type="ChEBI" id="CHEBI:16169"/>
    </ligand>
</feature>
<protein>
    <recommendedName>
        <fullName evidence="4">homogentisate 1,2-dioxygenase</fullName>
        <ecNumber evidence="4">1.13.11.5</ecNumber>
    </recommendedName>
</protein>
<evidence type="ECO:0000256" key="1">
    <source>
        <dbReference type="ARBA" id="ARBA00001962"/>
    </source>
</evidence>
<dbReference type="AlphaFoldDB" id="A0A5N6U474"/>
<proteinExistence type="inferred from homology"/>
<comment type="similarity">
    <text evidence="3">Belongs to the homogentisate dioxygenase family.</text>
</comment>
<comment type="pathway">
    <text evidence="2">Amino-acid degradation; L-phenylalanine degradation; acetoacetate and fumarate from L-phenylalanine: step 4/6.</text>
</comment>
<evidence type="ECO:0000259" key="14">
    <source>
        <dbReference type="Pfam" id="PF20510"/>
    </source>
</evidence>
<evidence type="ECO:0000256" key="5">
    <source>
        <dbReference type="ARBA" id="ARBA00022723"/>
    </source>
</evidence>
<dbReference type="PANTHER" id="PTHR11056:SF4">
    <property type="entry name" value="HOMOGENTISATE 1,2-DIOXYGENASE"/>
    <property type="match status" value="1"/>
</dbReference>
<dbReference type="NCBIfam" id="TIGR01015">
    <property type="entry name" value="hmgA"/>
    <property type="match status" value="1"/>
</dbReference>
<keyword evidence="5 12" id="KW-0479">Metal-binding</keyword>
<dbReference type="Proteomes" id="UP000325780">
    <property type="component" value="Unassembled WGS sequence"/>
</dbReference>
<feature type="domain" description="Homogentisate 1,2-dioxygenase N-terminal" evidence="14">
    <location>
        <begin position="31"/>
        <end position="303"/>
    </location>
</feature>
<dbReference type="Gene3D" id="2.60.120.10">
    <property type="entry name" value="Jelly Rolls"/>
    <property type="match status" value="2"/>
</dbReference>
<evidence type="ECO:0000256" key="11">
    <source>
        <dbReference type="PIRSR" id="PIRSR605708-1"/>
    </source>
</evidence>
<dbReference type="GO" id="GO:0046872">
    <property type="term" value="F:metal ion binding"/>
    <property type="evidence" value="ECO:0007669"/>
    <property type="project" value="UniProtKB-KW"/>
</dbReference>
<evidence type="ECO:0000256" key="6">
    <source>
        <dbReference type="ARBA" id="ARBA00022878"/>
    </source>
</evidence>
<dbReference type="SUPFAM" id="SSF51182">
    <property type="entry name" value="RmlC-like cupins"/>
    <property type="match status" value="1"/>
</dbReference>
<gene>
    <name evidence="15" type="ORF">BDV25DRAFT_137113</name>
</gene>
<dbReference type="EMBL" id="ML742042">
    <property type="protein sequence ID" value="KAE8153209.1"/>
    <property type="molecule type" value="Genomic_DNA"/>
</dbReference>
<evidence type="ECO:0000313" key="15">
    <source>
        <dbReference type="EMBL" id="KAE8153209.1"/>
    </source>
</evidence>
<evidence type="ECO:0000256" key="3">
    <source>
        <dbReference type="ARBA" id="ARBA00007757"/>
    </source>
</evidence>
<keyword evidence="7 15" id="KW-0223">Dioxygenase</keyword>
<dbReference type="InterPro" id="IPR011051">
    <property type="entry name" value="RmlC_Cupin_sf"/>
</dbReference>
<keyword evidence="6" id="KW-0828">Tyrosine catabolism</keyword>
<feature type="active site" description="Proton acceptor" evidence="11">
    <location>
        <position position="316"/>
    </location>
</feature>
<evidence type="ECO:0000313" key="16">
    <source>
        <dbReference type="Proteomes" id="UP000325780"/>
    </source>
</evidence>
<name>A0A5N6U474_ASPAV</name>
<dbReference type="InterPro" id="IPR005708">
    <property type="entry name" value="Homogentis_dOase"/>
</dbReference>
<dbReference type="GO" id="GO:0006572">
    <property type="term" value="P:L-tyrosine catabolic process"/>
    <property type="evidence" value="ECO:0007669"/>
    <property type="project" value="UniProtKB-KW"/>
</dbReference>
<organism evidence="15 16">
    <name type="scientific">Aspergillus avenaceus</name>
    <dbReference type="NCBI Taxonomy" id="36643"/>
    <lineage>
        <taxon>Eukaryota</taxon>
        <taxon>Fungi</taxon>
        <taxon>Dikarya</taxon>
        <taxon>Ascomycota</taxon>
        <taxon>Pezizomycotina</taxon>
        <taxon>Eurotiomycetes</taxon>
        <taxon>Eurotiomycetidae</taxon>
        <taxon>Eurotiales</taxon>
        <taxon>Aspergillaceae</taxon>
        <taxon>Aspergillus</taxon>
        <taxon>Aspergillus subgen. Circumdati</taxon>
    </lineage>
</organism>
<evidence type="ECO:0000256" key="12">
    <source>
        <dbReference type="PIRSR" id="PIRSR605708-2"/>
    </source>
</evidence>
<dbReference type="GO" id="GO:0004411">
    <property type="term" value="F:homogentisate 1,2-dioxygenase activity"/>
    <property type="evidence" value="ECO:0007669"/>
    <property type="project" value="UniProtKB-EC"/>
</dbReference>
<evidence type="ECO:0000259" key="13">
    <source>
        <dbReference type="Pfam" id="PF04209"/>
    </source>
</evidence>
<dbReference type="GO" id="GO:0005737">
    <property type="term" value="C:cytoplasm"/>
    <property type="evidence" value="ECO:0007669"/>
    <property type="project" value="TreeGrafter"/>
</dbReference>
<keyword evidence="16" id="KW-1185">Reference proteome</keyword>
<reference evidence="15 16" key="1">
    <citation type="submission" date="2019-04" db="EMBL/GenBank/DDBJ databases">
        <title>Friends and foes A comparative genomics study of 23 Aspergillus species from section Flavi.</title>
        <authorList>
            <consortium name="DOE Joint Genome Institute"/>
            <person name="Kjaerbolling I."/>
            <person name="Vesth T."/>
            <person name="Frisvad J.C."/>
            <person name="Nybo J.L."/>
            <person name="Theobald S."/>
            <person name="Kildgaard S."/>
            <person name="Isbrandt T."/>
            <person name="Kuo A."/>
            <person name="Sato A."/>
            <person name="Lyhne E.K."/>
            <person name="Kogle M.E."/>
            <person name="Wiebenga A."/>
            <person name="Kun R.S."/>
            <person name="Lubbers R.J."/>
            <person name="Makela M.R."/>
            <person name="Barry K."/>
            <person name="Chovatia M."/>
            <person name="Clum A."/>
            <person name="Daum C."/>
            <person name="Haridas S."/>
            <person name="He G."/>
            <person name="LaButti K."/>
            <person name="Lipzen A."/>
            <person name="Mondo S."/>
            <person name="Riley R."/>
            <person name="Salamov A."/>
            <person name="Simmons B.A."/>
            <person name="Magnuson J.K."/>
            <person name="Henrissat B."/>
            <person name="Mortensen U.H."/>
            <person name="Larsen T.O."/>
            <person name="Devries R.P."/>
            <person name="Grigoriev I.V."/>
            <person name="Machida M."/>
            <person name="Baker S.E."/>
            <person name="Andersen M.R."/>
        </authorList>
    </citation>
    <scope>NUCLEOTIDE SEQUENCE [LARGE SCALE GENOMIC DNA]</scope>
    <source>
        <strain evidence="15 16">IBT 18842</strain>
    </source>
</reference>
<dbReference type="InterPro" id="IPR046452">
    <property type="entry name" value="HgmA_N"/>
</dbReference>
<feature type="binding site" evidence="12">
    <location>
        <position position="394"/>
    </location>
    <ligand>
        <name>homogentisate</name>
        <dbReference type="ChEBI" id="CHEBI:16169"/>
    </ligand>
</feature>
<dbReference type="PANTHER" id="PTHR11056">
    <property type="entry name" value="HOMOGENTISATE 1,2-DIOXYGENASE"/>
    <property type="match status" value="1"/>
</dbReference>
<dbReference type="InterPro" id="IPR046451">
    <property type="entry name" value="HgmA_C"/>
</dbReference>
<feature type="binding site" evidence="12">
    <location>
        <position position="364"/>
    </location>
    <ligand>
        <name>Fe cation</name>
        <dbReference type="ChEBI" id="CHEBI:24875"/>
    </ligand>
</feature>
<dbReference type="OrthoDB" id="1689029at2759"/>
<sequence>MSEYQHIFHWAETQQDGAVPSFATRRNDPYKYQSGFGNSFESEAVPGTIPHGQNNPRVVRFGLYAEQITATAFVAPRHANKKAWLYRARPAVAHQGFKPLPDNPRTEATFLPLNPRVHISPTQLAWHPFDIPSDPVDFISGLKTIAGSGDPTLREGLATHVYTANTSMTRKAFVNSDGEMLLVPQQGALTIQTEFGPLYVQPGEIVVLPRGVRFRVQLDGPSRGYILEIWGSQFELPELGPLGANGLANPRDFLAPVATYEIRQEHWEIVYKLGGRFFASTQNHSPFDVVAWHGNYVPYKYDLTKFVNVGSISVDHIDPSIFSVLTAKSHANTPLADFLIFSPRWDVASNTYRPPYYHRNAATELMGLVYGGYGGRSDSFRPGSISFECAMVPHGVAYDEFRNATLSSPPVDRISLSSVAFMFESSRALTVTDYAWTSDKRHEHEPAMWDNLVDHFSSHKDEIDRILAGV</sequence>
<dbReference type="FunFam" id="2.60.120.10:FF:000034">
    <property type="entry name" value="Homogentisate 1,2-dioxygenase"/>
    <property type="match status" value="1"/>
</dbReference>
<feature type="binding site" evidence="12">
    <location>
        <position position="358"/>
    </location>
    <ligand>
        <name>Fe cation</name>
        <dbReference type="ChEBI" id="CHEBI:24875"/>
    </ligand>
</feature>
<keyword evidence="9 12" id="KW-0408">Iron</keyword>
<dbReference type="GO" id="GO:0006559">
    <property type="term" value="P:L-phenylalanine catabolic process"/>
    <property type="evidence" value="ECO:0007669"/>
    <property type="project" value="UniProtKB-UniPathway"/>
</dbReference>
<evidence type="ECO:0000256" key="4">
    <source>
        <dbReference type="ARBA" id="ARBA00013127"/>
    </source>
</evidence>
<evidence type="ECO:0000256" key="2">
    <source>
        <dbReference type="ARBA" id="ARBA00004704"/>
    </source>
</evidence>
<evidence type="ECO:0000256" key="8">
    <source>
        <dbReference type="ARBA" id="ARBA00023002"/>
    </source>
</evidence>
<feature type="binding site" evidence="12">
    <location>
        <position position="394"/>
    </location>
    <ligand>
        <name>Fe cation</name>
        <dbReference type="ChEBI" id="CHEBI:24875"/>
    </ligand>
</feature>
<evidence type="ECO:0000256" key="10">
    <source>
        <dbReference type="ARBA" id="ARBA00023232"/>
    </source>
</evidence>
<dbReference type="Pfam" id="PF20510">
    <property type="entry name" value="HgmA_N"/>
    <property type="match status" value="1"/>
</dbReference>
<accession>A0A5N6U474</accession>
<feature type="domain" description="Homogentisate 1,2-dioxygenase C-terminal" evidence="13">
    <location>
        <begin position="305"/>
        <end position="456"/>
    </location>
</feature>
<evidence type="ECO:0000256" key="9">
    <source>
        <dbReference type="ARBA" id="ARBA00023004"/>
    </source>
</evidence>
<dbReference type="EC" id="1.13.11.5" evidence="4"/>
<dbReference type="CDD" id="cd07000">
    <property type="entry name" value="cupin_HGO_N"/>
    <property type="match status" value="1"/>
</dbReference>
<evidence type="ECO:0000256" key="7">
    <source>
        <dbReference type="ARBA" id="ARBA00022964"/>
    </source>
</evidence>